<gene>
    <name evidence="9" type="ORF">OB69_06105</name>
</gene>
<evidence type="ECO:0008006" key="11">
    <source>
        <dbReference type="Google" id="ProtNLM"/>
    </source>
</evidence>
<feature type="transmembrane region" description="Helical" evidence="8">
    <location>
        <begin position="282"/>
        <end position="302"/>
    </location>
</feature>
<dbReference type="EMBL" id="JSVA01000007">
    <property type="protein sequence ID" value="KOF03458.1"/>
    <property type="molecule type" value="Genomic_DNA"/>
</dbReference>
<evidence type="ECO:0000256" key="4">
    <source>
        <dbReference type="ARBA" id="ARBA00022692"/>
    </source>
</evidence>
<evidence type="ECO:0000256" key="6">
    <source>
        <dbReference type="ARBA" id="ARBA00023136"/>
    </source>
</evidence>
<dbReference type="GO" id="GO:0005886">
    <property type="term" value="C:plasma membrane"/>
    <property type="evidence" value="ECO:0007669"/>
    <property type="project" value="UniProtKB-SubCell"/>
</dbReference>
<dbReference type="InterPro" id="IPR018584">
    <property type="entry name" value="GT87"/>
</dbReference>
<evidence type="ECO:0000256" key="5">
    <source>
        <dbReference type="ARBA" id="ARBA00022989"/>
    </source>
</evidence>
<dbReference type="RefSeq" id="WP_082338097.1">
    <property type="nucleotide sequence ID" value="NZ_JSVA01000007.1"/>
</dbReference>
<dbReference type="Proteomes" id="UP000036908">
    <property type="component" value="Unassembled WGS sequence"/>
</dbReference>
<feature type="transmembrane region" description="Helical" evidence="8">
    <location>
        <begin position="200"/>
        <end position="221"/>
    </location>
</feature>
<evidence type="ECO:0000313" key="9">
    <source>
        <dbReference type="EMBL" id="KOF03458.1"/>
    </source>
</evidence>
<keyword evidence="10" id="KW-1185">Reference proteome</keyword>
<protein>
    <recommendedName>
        <fullName evidence="11">DUF2029 domain-containing protein</fullName>
    </recommendedName>
</protein>
<evidence type="ECO:0000256" key="8">
    <source>
        <dbReference type="SAM" id="Phobius"/>
    </source>
</evidence>
<feature type="transmembrane region" description="Helical" evidence="8">
    <location>
        <begin position="399"/>
        <end position="417"/>
    </location>
</feature>
<dbReference type="PATRIC" id="fig|1566026.4.peg.3048"/>
<dbReference type="AlphaFoldDB" id="A0A0L8ALS6"/>
<keyword evidence="6 8" id="KW-0472">Membrane</keyword>
<keyword evidence="3" id="KW-0808">Transferase</keyword>
<feature type="transmembrane region" description="Helical" evidence="8">
    <location>
        <begin position="122"/>
        <end position="139"/>
    </location>
</feature>
<dbReference type="GO" id="GO:0016758">
    <property type="term" value="F:hexosyltransferase activity"/>
    <property type="evidence" value="ECO:0007669"/>
    <property type="project" value="InterPro"/>
</dbReference>
<proteinExistence type="inferred from homology"/>
<comment type="caution">
    <text evidence="9">The sequence shown here is derived from an EMBL/GenBank/DDBJ whole genome shotgun (WGS) entry which is preliminary data.</text>
</comment>
<feature type="transmembrane region" description="Helical" evidence="8">
    <location>
        <begin position="314"/>
        <end position="331"/>
    </location>
</feature>
<evidence type="ECO:0000256" key="3">
    <source>
        <dbReference type="ARBA" id="ARBA00022679"/>
    </source>
</evidence>
<evidence type="ECO:0000256" key="2">
    <source>
        <dbReference type="ARBA" id="ARBA00022475"/>
    </source>
</evidence>
<dbReference type="OrthoDB" id="976324at2"/>
<sequence length="431" mass="49652">MTLQSSLKTKIWIYGIMVLISLIFTTQQAADYRIYVAAGRVMIDEKANPFLDEDMVETEPDGIVTPHAQYRYAPIFGIALYPVSLLPKQVYIFLWLFFNVFLLYKSILLFREFFSELKADTKLFGITAILTLILGIRFWGQNLQLGQTTILLVFLSVYALHLSRKNKPVLAGLMLALAIVTKIMPLLLIGYFIYRKDFKTPVFTIIFTVLLVYLPALIVGFDYNNFLIHEWYNIINPANKEYTLETKTGIYNLSAFIFSYFTEMPDDKITGNRNILSLSYEVAGILTNIARGALILFTLYFVRSLPFKACKSSVHAFWEFGYICLAFPLVFPAQNKYSFYYILPALFFVAYYMVTRYKSEGGLKGIPLKILIPMSMYFILTTLTSSNIIGKYWYDQTQFYKVITFGIIALIVAYTQVKPSMLHNNQSEKNQ</sequence>
<keyword evidence="2" id="KW-1003">Cell membrane</keyword>
<keyword evidence="4 8" id="KW-0812">Transmembrane</keyword>
<feature type="transmembrane region" description="Helical" evidence="8">
    <location>
        <begin position="337"/>
        <end position="354"/>
    </location>
</feature>
<keyword evidence="5 8" id="KW-1133">Transmembrane helix</keyword>
<feature type="transmembrane region" description="Helical" evidence="8">
    <location>
        <begin position="12"/>
        <end position="30"/>
    </location>
</feature>
<name>A0A0L8ALS6_9BACT</name>
<feature type="transmembrane region" description="Helical" evidence="8">
    <location>
        <begin position="375"/>
        <end position="393"/>
    </location>
</feature>
<feature type="transmembrane region" description="Helical" evidence="8">
    <location>
        <begin position="145"/>
        <end position="162"/>
    </location>
</feature>
<evidence type="ECO:0000256" key="7">
    <source>
        <dbReference type="ARBA" id="ARBA00024033"/>
    </source>
</evidence>
<organism evidence="9 10">
    <name type="scientific">Roseivirga seohaensis subsp. aquiponti</name>
    <dbReference type="NCBI Taxonomy" id="1566026"/>
    <lineage>
        <taxon>Bacteria</taxon>
        <taxon>Pseudomonadati</taxon>
        <taxon>Bacteroidota</taxon>
        <taxon>Cytophagia</taxon>
        <taxon>Cytophagales</taxon>
        <taxon>Roseivirgaceae</taxon>
        <taxon>Roseivirga</taxon>
    </lineage>
</organism>
<feature type="transmembrane region" description="Helical" evidence="8">
    <location>
        <begin position="90"/>
        <end position="110"/>
    </location>
</feature>
<evidence type="ECO:0000256" key="1">
    <source>
        <dbReference type="ARBA" id="ARBA00004651"/>
    </source>
</evidence>
<evidence type="ECO:0000313" key="10">
    <source>
        <dbReference type="Proteomes" id="UP000036908"/>
    </source>
</evidence>
<comment type="similarity">
    <text evidence="7">Belongs to the glycosyltransferase 87 family.</text>
</comment>
<reference evidence="10" key="1">
    <citation type="submission" date="2014-11" db="EMBL/GenBank/DDBJ databases">
        <title>Genome sequencing of Roseivirga sp. D-25.</title>
        <authorList>
            <person name="Selvaratnam C."/>
            <person name="Thevarajoo S."/>
            <person name="Goh K.M."/>
            <person name="Eee R."/>
            <person name="Chan K.-G."/>
            <person name="Chong C.S."/>
        </authorList>
    </citation>
    <scope>NUCLEOTIDE SEQUENCE [LARGE SCALE GENOMIC DNA]</scope>
    <source>
        <strain evidence="10">D-25</strain>
    </source>
</reference>
<comment type="subcellular location">
    <subcellularLocation>
        <location evidence="1">Cell membrane</location>
        <topology evidence="1">Multi-pass membrane protein</topology>
    </subcellularLocation>
</comment>
<feature type="transmembrane region" description="Helical" evidence="8">
    <location>
        <begin position="169"/>
        <end position="194"/>
    </location>
</feature>
<accession>A0A0L8ALS6</accession>
<dbReference type="Pfam" id="PF09594">
    <property type="entry name" value="GT87"/>
    <property type="match status" value="1"/>
</dbReference>